<dbReference type="InterPro" id="IPR001279">
    <property type="entry name" value="Metallo-B-lactamas"/>
</dbReference>
<accession>A0AAW4MSS1</accession>
<evidence type="ECO:0000313" key="3">
    <source>
        <dbReference type="EMBL" id="MBV3393388.1"/>
    </source>
</evidence>
<comment type="caution">
    <text evidence="2">The sequence shown here is derived from an EMBL/GenBank/DDBJ whole genome shotgun (WGS) entry which is preliminary data.</text>
</comment>
<proteinExistence type="predicted"/>
<gene>
    <name evidence="2" type="ORF">KSV97_09175</name>
    <name evidence="3" type="ORF">KSW06_09040</name>
</gene>
<feature type="domain" description="Metallo-beta-lactamase" evidence="1">
    <location>
        <begin position="24"/>
        <end position="192"/>
    </location>
</feature>
<organism evidence="2 4">
    <name type="scientific">Catenibacterium mitsuokai</name>
    <dbReference type="NCBI Taxonomy" id="100886"/>
    <lineage>
        <taxon>Bacteria</taxon>
        <taxon>Bacillati</taxon>
        <taxon>Bacillota</taxon>
        <taxon>Erysipelotrichia</taxon>
        <taxon>Erysipelotrichales</taxon>
        <taxon>Coprobacillaceae</taxon>
        <taxon>Catenibacterium</taxon>
    </lineage>
</organism>
<dbReference type="PANTHER" id="PTHR47619">
    <property type="entry name" value="METALLO-HYDROLASE YYCJ-RELATED"/>
    <property type="match status" value="1"/>
</dbReference>
<reference evidence="2 5" key="1">
    <citation type="submission" date="2021-06" db="EMBL/GenBank/DDBJ databases">
        <title>Collection of gut derived symbiotic bacterial strains cultured from healthy donors.</title>
        <authorList>
            <person name="Lin H."/>
            <person name="Littmann E."/>
            <person name="Pamer E.G."/>
        </authorList>
    </citation>
    <scope>NUCLEOTIDE SEQUENCE</scope>
    <source>
        <strain evidence="3 5">MSK.21.70</strain>
        <strain evidence="2">MSK.21.82</strain>
    </source>
</reference>
<dbReference type="PANTHER" id="PTHR47619:SF1">
    <property type="entry name" value="EXODEOXYRIBONUCLEASE WALJ"/>
    <property type="match status" value="1"/>
</dbReference>
<protein>
    <submittedName>
        <fullName evidence="2">MBL fold metallo-hydrolase</fullName>
    </submittedName>
</protein>
<name>A0AAW4MSS1_9FIRM</name>
<dbReference type="AlphaFoldDB" id="A0AAW4MSS1"/>
<sequence>MEYHVLASGSKGNSTFIVEKTTGILIDCGISKKQLVYRLKEIGYTIDDIDYVLLTHDHTDHNKNIHIFDKEMVYTAKGNIEDLDEDHELIPYTSYTFGDIDVYILRLSHDAANPIGFIFKGDETLLYMTDTGYVSQKNKELIHNLNYYIIESNHDIEMLMTTRRPFSLKNRIMGDTGHLNNEYSAHLMCDVIGENTKEIVLAHLSQDANTKEKALETYYSIFDEENIKFDKEMIKAASQTSVVSGGKYEH</sequence>
<dbReference type="Proteomes" id="UP001197492">
    <property type="component" value="Unassembled WGS sequence"/>
</dbReference>
<evidence type="ECO:0000313" key="5">
    <source>
        <dbReference type="Proteomes" id="UP001197492"/>
    </source>
</evidence>
<evidence type="ECO:0000313" key="4">
    <source>
        <dbReference type="Proteomes" id="UP001196408"/>
    </source>
</evidence>
<dbReference type="RefSeq" id="WP_217748082.1">
    <property type="nucleotide sequence ID" value="NZ_JAHOEB010000070.1"/>
</dbReference>
<dbReference type="Proteomes" id="UP001196408">
    <property type="component" value="Unassembled WGS sequence"/>
</dbReference>
<keyword evidence="5" id="KW-1185">Reference proteome</keyword>
<dbReference type="InterPro" id="IPR052533">
    <property type="entry name" value="WalJ/YycJ-like"/>
</dbReference>
<dbReference type="EMBL" id="JAHOEF010000070">
    <property type="protein sequence ID" value="MBV3383376.1"/>
    <property type="molecule type" value="Genomic_DNA"/>
</dbReference>
<dbReference type="Pfam" id="PF12706">
    <property type="entry name" value="Lactamase_B_2"/>
    <property type="match status" value="1"/>
</dbReference>
<evidence type="ECO:0000313" key="2">
    <source>
        <dbReference type="EMBL" id="MBV3383376.1"/>
    </source>
</evidence>
<evidence type="ECO:0000259" key="1">
    <source>
        <dbReference type="Pfam" id="PF12706"/>
    </source>
</evidence>
<dbReference type="EMBL" id="JAHOEL010000069">
    <property type="protein sequence ID" value="MBV3393388.1"/>
    <property type="molecule type" value="Genomic_DNA"/>
</dbReference>